<dbReference type="eggNOG" id="COG2940">
    <property type="taxonomic scope" value="Bacteria"/>
</dbReference>
<dbReference type="Proteomes" id="UP000002949">
    <property type="component" value="Unassembled WGS sequence"/>
</dbReference>
<dbReference type="PATRIC" id="fig|1082933.3.peg.268"/>
<evidence type="ECO:0000313" key="3">
    <source>
        <dbReference type="Proteomes" id="UP000002949"/>
    </source>
</evidence>
<evidence type="ECO:0000313" key="2">
    <source>
        <dbReference type="EMBL" id="EHH13811.1"/>
    </source>
</evidence>
<proteinExistence type="predicted"/>
<protein>
    <recommendedName>
        <fullName evidence="1">SET domain-containing protein</fullName>
    </recommendedName>
</protein>
<organism evidence="2 3">
    <name type="scientific">Mesorhizobium amorphae CCNWGS0123</name>
    <dbReference type="NCBI Taxonomy" id="1082933"/>
    <lineage>
        <taxon>Bacteria</taxon>
        <taxon>Pseudomonadati</taxon>
        <taxon>Pseudomonadota</taxon>
        <taxon>Alphaproteobacteria</taxon>
        <taxon>Hyphomicrobiales</taxon>
        <taxon>Phyllobacteriaceae</taxon>
        <taxon>Mesorhizobium</taxon>
    </lineage>
</organism>
<gene>
    <name evidence="2" type="ORF">MEA186_01563</name>
</gene>
<dbReference type="SMART" id="SM00317">
    <property type="entry name" value="SET"/>
    <property type="match status" value="1"/>
</dbReference>
<sequence>MTFFEALNQRQAPLIFRSQLPSPRATQCPAFSEPHLPVAISQGSAMLLVDVYLDKSPIQGIGVFAKKHIPRGTLVWKLDPRFDRLIEVDTYEGESGPVKGYLDRYSYPDRRNPGYIVFEADDARYMNHADEPNCDVSSPEETYALRDIAPGEELTCDYNHFFDSGFDFLGDRHP</sequence>
<dbReference type="SUPFAM" id="SSF82199">
    <property type="entry name" value="SET domain"/>
    <property type="match status" value="1"/>
</dbReference>
<dbReference type="InterPro" id="IPR001214">
    <property type="entry name" value="SET_dom"/>
</dbReference>
<accession>G6Y317</accession>
<dbReference type="Gene3D" id="2.170.270.10">
    <property type="entry name" value="SET domain"/>
    <property type="match status" value="1"/>
</dbReference>
<dbReference type="PROSITE" id="PS50280">
    <property type="entry name" value="SET"/>
    <property type="match status" value="1"/>
</dbReference>
<keyword evidence="3" id="KW-1185">Reference proteome</keyword>
<feature type="domain" description="SET" evidence="1">
    <location>
        <begin position="49"/>
        <end position="159"/>
    </location>
</feature>
<dbReference type="InterPro" id="IPR046341">
    <property type="entry name" value="SET_dom_sf"/>
</dbReference>
<reference evidence="2 3" key="1">
    <citation type="journal article" date="2012" name="J. Bacteriol.">
        <title>Draft Genome Sequence of Plant Growth-Promoting Rhizobium Mesorhizobium amorphae, Isolated from Zinc-Lead Mine Tailings.</title>
        <authorList>
            <person name="Hao X."/>
            <person name="Lin Y."/>
            <person name="Johnstone L."/>
            <person name="Baltrus D.A."/>
            <person name="Miller S.J."/>
            <person name="Wei G."/>
            <person name="Rensing C."/>
        </authorList>
    </citation>
    <scope>NUCLEOTIDE SEQUENCE [LARGE SCALE GENOMIC DNA]</scope>
    <source>
        <strain evidence="2 3">CCNWGS0123</strain>
    </source>
</reference>
<dbReference type="Pfam" id="PF00856">
    <property type="entry name" value="SET"/>
    <property type="match status" value="1"/>
</dbReference>
<dbReference type="EMBL" id="AGSN01000018">
    <property type="protein sequence ID" value="EHH13811.1"/>
    <property type="molecule type" value="Genomic_DNA"/>
</dbReference>
<name>G6Y317_9HYPH</name>
<evidence type="ECO:0000259" key="1">
    <source>
        <dbReference type="PROSITE" id="PS50280"/>
    </source>
</evidence>
<dbReference type="AlphaFoldDB" id="G6Y317"/>
<dbReference type="STRING" id="1082933.A6B35_12490"/>